<dbReference type="Gene3D" id="3.40.190.10">
    <property type="entry name" value="Periplasmic binding protein-like II"/>
    <property type="match status" value="1"/>
</dbReference>
<evidence type="ECO:0000313" key="2">
    <source>
        <dbReference type="EMBL" id="BAS26492.1"/>
    </source>
</evidence>
<keyword evidence="3" id="KW-1185">Reference proteome</keyword>
<protein>
    <submittedName>
        <fullName evidence="2">Peptide ABC transporter substrate-binding protein</fullName>
    </submittedName>
</protein>
<dbReference type="CDD" id="cd08503">
    <property type="entry name" value="PBP2_NikA_DppA_OppA_like_17"/>
    <property type="match status" value="1"/>
</dbReference>
<dbReference type="AlphaFoldDB" id="A0A0K2SHH9"/>
<organism evidence="2 3">
    <name type="scientific">Limnochorda pilosa</name>
    <dbReference type="NCBI Taxonomy" id="1555112"/>
    <lineage>
        <taxon>Bacteria</taxon>
        <taxon>Bacillati</taxon>
        <taxon>Bacillota</taxon>
        <taxon>Limnochordia</taxon>
        <taxon>Limnochordales</taxon>
        <taxon>Limnochordaceae</taxon>
        <taxon>Limnochorda</taxon>
    </lineage>
</organism>
<gene>
    <name evidence="2" type="ORF">LIP_0635</name>
</gene>
<sequence length="540" mass="60298">MRRGRSSGTRRRCNVSKDLDRLLDRYRKGGLSRRDFLRAAAALGLSLGAAQSLVGLPAWAQGSGAPRRGGILRVAADPATTIDPVKLDSAGGIAIVQQVAEYLVWTEPDLSLRPVLATSWRPEPDARTWVFELRRGVRFHSGKEMTADDVVATFQRLVDPEVASPARGALPFLQKENIEKIGAYTVRFRLDRPVGDFPYYTQTYNAVILPAEYGGDFARNPVGTGPFRLTEYRPQERAVLERNDAYWDAPRPHLDGVRIALYQEATPQVLAMQAGEVDVILAPPYQEAQPLLSDPAVQVLSTSSGTHRQLTMRVDQRPFDDRRVREAVALCFDRPSLLQGLFGGIGDLGNDHPIAPVYPEHQPLPQRAQDHARARRLLAEAGFPDGFEIDLYTAQFLELPRYAVFVQQMLQPAGIRAKLHVEPLNLYYSHWTDVPFGLTDWTSRPTATQILGLAFRSGAEWNAAHWANDTFDRLLQELEGEPDKARRGELAGQIEELMNREVPAAITYFTENLRAVRKGVHGVAADMSYFLDLTRAWVEG</sequence>
<dbReference type="Proteomes" id="UP000065807">
    <property type="component" value="Chromosome"/>
</dbReference>
<dbReference type="InterPro" id="IPR019546">
    <property type="entry name" value="TAT_signal_bac_arc"/>
</dbReference>
<dbReference type="GO" id="GO:0042597">
    <property type="term" value="C:periplasmic space"/>
    <property type="evidence" value="ECO:0007669"/>
    <property type="project" value="UniProtKB-ARBA"/>
</dbReference>
<dbReference type="NCBIfam" id="TIGR01409">
    <property type="entry name" value="TAT_signal_seq"/>
    <property type="match status" value="1"/>
</dbReference>
<name>A0A0K2SHH9_LIMPI</name>
<dbReference type="STRING" id="1555112.LIP_0635"/>
<reference evidence="3" key="2">
    <citation type="journal article" date="2016" name="Int. J. Syst. Evol. Microbiol.">
        <title>Complete genome sequence and cell structure of Limnochorda pilosa, a Gram-negative spore-former within the phylum Firmicutes.</title>
        <authorList>
            <person name="Watanabe M."/>
            <person name="Kojima H."/>
            <person name="Fukui M."/>
        </authorList>
    </citation>
    <scope>NUCLEOTIDE SEQUENCE [LARGE SCALE GENOMIC DNA]</scope>
    <source>
        <strain evidence="3">HC45</strain>
    </source>
</reference>
<feature type="domain" description="Solute-binding protein family 5" evidence="1">
    <location>
        <begin position="112"/>
        <end position="449"/>
    </location>
</feature>
<dbReference type="InterPro" id="IPR030678">
    <property type="entry name" value="Peptide/Ni-bd"/>
</dbReference>
<dbReference type="Gene3D" id="3.10.105.10">
    <property type="entry name" value="Dipeptide-binding Protein, Domain 3"/>
    <property type="match status" value="1"/>
</dbReference>
<accession>A0A0K2SHH9</accession>
<evidence type="ECO:0000259" key="1">
    <source>
        <dbReference type="Pfam" id="PF00496"/>
    </source>
</evidence>
<dbReference type="SUPFAM" id="SSF53850">
    <property type="entry name" value="Periplasmic binding protein-like II"/>
    <property type="match status" value="1"/>
</dbReference>
<dbReference type="InterPro" id="IPR039424">
    <property type="entry name" value="SBP_5"/>
</dbReference>
<dbReference type="Gene3D" id="3.90.76.10">
    <property type="entry name" value="Dipeptide-binding Protein, Domain 1"/>
    <property type="match status" value="1"/>
</dbReference>
<dbReference type="Pfam" id="PF00496">
    <property type="entry name" value="SBP_bac_5"/>
    <property type="match status" value="1"/>
</dbReference>
<dbReference type="EMBL" id="AP014924">
    <property type="protein sequence ID" value="BAS26492.1"/>
    <property type="molecule type" value="Genomic_DNA"/>
</dbReference>
<reference evidence="3" key="1">
    <citation type="submission" date="2015-07" db="EMBL/GenBank/DDBJ databases">
        <title>Complete genome sequence and phylogenetic analysis of Limnochorda pilosa.</title>
        <authorList>
            <person name="Watanabe M."/>
            <person name="Kojima H."/>
            <person name="Fukui M."/>
        </authorList>
    </citation>
    <scope>NUCLEOTIDE SEQUENCE [LARGE SCALE GENOMIC DNA]</scope>
    <source>
        <strain evidence="3">HC45</strain>
    </source>
</reference>
<dbReference type="GO" id="GO:1904680">
    <property type="term" value="F:peptide transmembrane transporter activity"/>
    <property type="evidence" value="ECO:0007669"/>
    <property type="project" value="TreeGrafter"/>
</dbReference>
<dbReference type="InterPro" id="IPR006311">
    <property type="entry name" value="TAT_signal"/>
</dbReference>
<dbReference type="InterPro" id="IPR000914">
    <property type="entry name" value="SBP_5_dom"/>
</dbReference>
<dbReference type="GO" id="GO:0015833">
    <property type="term" value="P:peptide transport"/>
    <property type="evidence" value="ECO:0007669"/>
    <property type="project" value="TreeGrafter"/>
</dbReference>
<dbReference type="GO" id="GO:0043190">
    <property type="term" value="C:ATP-binding cassette (ABC) transporter complex"/>
    <property type="evidence" value="ECO:0007669"/>
    <property type="project" value="InterPro"/>
</dbReference>
<evidence type="ECO:0000313" key="3">
    <source>
        <dbReference type="Proteomes" id="UP000065807"/>
    </source>
</evidence>
<dbReference type="PROSITE" id="PS51318">
    <property type="entry name" value="TAT"/>
    <property type="match status" value="1"/>
</dbReference>
<dbReference type="KEGG" id="lpil:LIP_0635"/>
<proteinExistence type="predicted"/>
<dbReference type="PIRSF" id="PIRSF002741">
    <property type="entry name" value="MppA"/>
    <property type="match status" value="1"/>
</dbReference>
<dbReference type="PANTHER" id="PTHR30290">
    <property type="entry name" value="PERIPLASMIC BINDING COMPONENT OF ABC TRANSPORTER"/>
    <property type="match status" value="1"/>
</dbReference>